<dbReference type="Pfam" id="PF22645">
    <property type="entry name" value="GKRP_SIS_N"/>
    <property type="match status" value="1"/>
</dbReference>
<dbReference type="SUPFAM" id="SSF53697">
    <property type="entry name" value="SIS domain"/>
    <property type="match status" value="1"/>
</dbReference>
<comment type="pathway">
    <text evidence="12">Amino-sugar metabolism; N-acetylmuramate degradation.</text>
</comment>
<comment type="pathway">
    <text evidence="6">Cell wall biogenesis.</text>
</comment>
<protein>
    <recommendedName>
        <fullName evidence="9 12">N-acetylmuramic acid 6-phosphate etherase</fullName>
        <shortName evidence="12">MurNAc-6-P etherase</shortName>
        <ecNumber evidence="8 12">4.2.1.126</ecNumber>
    </recommendedName>
    <alternativeName>
        <fullName evidence="11 12">N-acetylmuramic acid 6-phosphate hydrolase</fullName>
    </alternativeName>
    <alternativeName>
        <fullName evidence="10 12">N-acetylmuramic acid 6-phosphate lyase</fullName>
    </alternativeName>
</protein>
<dbReference type="EC" id="4.2.1.126" evidence="8 12"/>
<dbReference type="Proteomes" id="UP000230407">
    <property type="component" value="Unassembled WGS sequence"/>
</dbReference>
<name>A0A2M8LZL8_9ACTN</name>
<dbReference type="UniPathway" id="UPA00342"/>
<gene>
    <name evidence="12 15" type="primary">murQ</name>
    <name evidence="15" type="ORF">CUT44_11860</name>
</gene>
<feature type="active site" evidence="12">
    <location>
        <position position="148"/>
    </location>
</feature>
<evidence type="ECO:0000256" key="8">
    <source>
        <dbReference type="ARBA" id="ARBA00067056"/>
    </source>
</evidence>
<dbReference type="HAMAP" id="MF_00068">
    <property type="entry name" value="MurQ"/>
    <property type="match status" value="1"/>
</dbReference>
<evidence type="ECO:0000256" key="11">
    <source>
        <dbReference type="ARBA" id="ARBA00084049"/>
    </source>
</evidence>
<dbReference type="NCBIfam" id="TIGR00274">
    <property type="entry name" value="N-acetylmuramic acid 6-phosphate etherase"/>
    <property type="match status" value="1"/>
</dbReference>
<organism evidence="15 16">
    <name type="scientific">Streptomyces carminius</name>
    <dbReference type="NCBI Taxonomy" id="2665496"/>
    <lineage>
        <taxon>Bacteria</taxon>
        <taxon>Bacillati</taxon>
        <taxon>Actinomycetota</taxon>
        <taxon>Actinomycetes</taxon>
        <taxon>Kitasatosporales</taxon>
        <taxon>Streptomycetaceae</taxon>
        <taxon>Streptomyces</taxon>
    </lineage>
</organism>
<feature type="domain" description="SIS" evidence="14">
    <location>
        <begin position="89"/>
        <end position="252"/>
    </location>
</feature>
<evidence type="ECO:0000256" key="4">
    <source>
        <dbReference type="ARBA" id="ARBA00051747"/>
    </source>
</evidence>
<dbReference type="RefSeq" id="WP_100201922.1">
    <property type="nucleotide sequence ID" value="NZ_PGGW01000040.1"/>
</dbReference>
<keyword evidence="16" id="KW-1185">Reference proteome</keyword>
<dbReference type="PROSITE" id="PS01272">
    <property type="entry name" value="GCKR"/>
    <property type="match status" value="1"/>
</dbReference>
<evidence type="ECO:0000313" key="16">
    <source>
        <dbReference type="Proteomes" id="UP000230407"/>
    </source>
</evidence>
<dbReference type="Gene3D" id="3.40.50.10490">
    <property type="entry name" value="Glucose-6-phosphate isomerase like protein, domain 1"/>
    <property type="match status" value="1"/>
</dbReference>
<dbReference type="GO" id="GO:0016803">
    <property type="term" value="F:ether hydrolase activity"/>
    <property type="evidence" value="ECO:0007669"/>
    <property type="project" value="TreeGrafter"/>
</dbReference>
<evidence type="ECO:0000259" key="14">
    <source>
        <dbReference type="PROSITE" id="PS51464"/>
    </source>
</evidence>
<dbReference type="NCBIfam" id="NF009222">
    <property type="entry name" value="PRK12570.1"/>
    <property type="match status" value="1"/>
</dbReference>
<evidence type="ECO:0000256" key="6">
    <source>
        <dbReference type="ARBA" id="ARBA00060672"/>
    </source>
</evidence>
<dbReference type="GO" id="GO:0046348">
    <property type="term" value="P:amino sugar catabolic process"/>
    <property type="evidence" value="ECO:0007669"/>
    <property type="project" value="InterPro"/>
</dbReference>
<dbReference type="PANTHER" id="PTHR10088:SF4">
    <property type="entry name" value="GLUCOKINASE REGULATORY PROTEIN"/>
    <property type="match status" value="1"/>
</dbReference>
<dbReference type="InterPro" id="IPR005488">
    <property type="entry name" value="Etherase_MurQ"/>
</dbReference>
<dbReference type="PANTHER" id="PTHR10088">
    <property type="entry name" value="GLUCOKINASE REGULATORY PROTEIN"/>
    <property type="match status" value="1"/>
</dbReference>
<proteinExistence type="inferred from homology"/>
<comment type="pathway">
    <text evidence="5">Amino-sugar metabolism; 1,6-anhydro-N-acetylmuramate degradation.</text>
</comment>
<dbReference type="FunFam" id="3.40.50.10490:FF:000014">
    <property type="entry name" value="N-acetylmuramic acid 6-phosphate etherase"/>
    <property type="match status" value="1"/>
</dbReference>
<dbReference type="Gene3D" id="1.10.8.1080">
    <property type="match status" value="1"/>
</dbReference>
<evidence type="ECO:0000256" key="3">
    <source>
        <dbReference type="ARBA" id="ARBA00023277"/>
    </source>
</evidence>
<comment type="miscellaneous">
    <text evidence="12">A lyase-type mechanism (elimination/hydration) is suggested for the cleavage of the lactyl ether bond of MurNAc 6-phosphate, with the formation of an alpha,beta-unsaturated aldehyde intermediate with (E)-stereochemistry, followed by the syn addition of water to give product.</text>
</comment>
<evidence type="ECO:0000256" key="2">
    <source>
        <dbReference type="ARBA" id="ARBA00023239"/>
    </source>
</evidence>
<dbReference type="FunFam" id="1.10.8.1080:FF:000001">
    <property type="entry name" value="N-acetylmuramic acid 6-phosphate etherase"/>
    <property type="match status" value="1"/>
</dbReference>
<sequence>MDDAPQHSSPGPCPAPDGPDAPASHGTPDRAGPHAAAAALTTEAFRPELADIDRLPTLEIARLMNGEDAAVPAAVAAQLPRIAAAIDAVAGRMARGGRLLYVGAGTAGRLGVLDAGECPPTFNTDPGRVVGVLAGGPEALLRAVEGAEDRAEGAVADLDALGVGPADAVVGVAASGRTPYTVGAVEHARRLGALTVGLSCNAGSPLAAAAEHGVEVVTGPELLTGSTRLKAGTAQKLVLNMISTITMIRLGKTYGNLMVDVRASNAKLRARSRHIVALATGADEERIEAALAATGGEVKDAVLTILAGVDAPTAARLLAESGGRLREALEAARG</sequence>
<comment type="subunit">
    <text evidence="1 12">Homodimer.</text>
</comment>
<comment type="similarity">
    <text evidence="7 12">Belongs to the GCKR-like family. MurNAc-6-P etherase subfamily.</text>
</comment>
<dbReference type="NCBIfam" id="NF003915">
    <property type="entry name" value="PRK05441.1"/>
    <property type="match status" value="1"/>
</dbReference>
<evidence type="ECO:0000256" key="10">
    <source>
        <dbReference type="ARBA" id="ARBA00077905"/>
    </source>
</evidence>
<keyword evidence="2 12" id="KW-0456">Lyase</keyword>
<reference evidence="15 16" key="1">
    <citation type="submission" date="2017-11" db="EMBL/GenBank/DDBJ databases">
        <title>Streptomyces carmine sp. nov., a novel actinomycete isolated from Sophora alopecuroides in Xinjiang, China.</title>
        <authorList>
            <person name="Wang Y."/>
            <person name="Luo X."/>
            <person name="Wan C."/>
            <person name="Zhang L."/>
        </authorList>
    </citation>
    <scope>NUCLEOTIDE SEQUENCE [LARGE SCALE GENOMIC DNA]</scope>
    <source>
        <strain evidence="15 16">TRM SA0054</strain>
    </source>
</reference>
<evidence type="ECO:0000256" key="7">
    <source>
        <dbReference type="ARBA" id="ARBA00061234"/>
    </source>
</evidence>
<keyword evidence="3 12" id="KW-0119">Carbohydrate metabolism</keyword>
<feature type="active site" description="Proton donor" evidence="12">
    <location>
        <position position="117"/>
    </location>
</feature>
<evidence type="ECO:0000256" key="1">
    <source>
        <dbReference type="ARBA" id="ARBA00011738"/>
    </source>
</evidence>
<dbReference type="EMBL" id="PGGW01000040">
    <property type="protein sequence ID" value="PJE97379.1"/>
    <property type="molecule type" value="Genomic_DNA"/>
</dbReference>
<dbReference type="GO" id="GO:0097367">
    <property type="term" value="F:carbohydrate derivative binding"/>
    <property type="evidence" value="ECO:0007669"/>
    <property type="project" value="InterPro"/>
</dbReference>
<dbReference type="InterPro" id="IPR005486">
    <property type="entry name" value="Glucokinase_regulatory_CS"/>
</dbReference>
<feature type="region of interest" description="Disordered" evidence="13">
    <location>
        <begin position="1"/>
        <end position="33"/>
    </location>
</feature>
<evidence type="ECO:0000256" key="9">
    <source>
        <dbReference type="ARBA" id="ARBA00070061"/>
    </source>
</evidence>
<dbReference type="GO" id="GO:0016835">
    <property type="term" value="F:carbon-oxygen lyase activity"/>
    <property type="evidence" value="ECO:0007669"/>
    <property type="project" value="UniProtKB-UniRule"/>
</dbReference>
<dbReference type="InterPro" id="IPR001347">
    <property type="entry name" value="SIS_dom"/>
</dbReference>
<evidence type="ECO:0000256" key="5">
    <source>
        <dbReference type="ARBA" id="ARBA00060595"/>
    </source>
</evidence>
<dbReference type="GO" id="GO:0097173">
    <property type="term" value="P:N-acetylmuramic acid catabolic process"/>
    <property type="evidence" value="ECO:0007669"/>
    <property type="project" value="UniProtKB-UniPathway"/>
</dbReference>
<evidence type="ECO:0000256" key="13">
    <source>
        <dbReference type="SAM" id="MobiDB-lite"/>
    </source>
</evidence>
<dbReference type="AlphaFoldDB" id="A0A2M8LZL8"/>
<dbReference type="GO" id="GO:0009254">
    <property type="term" value="P:peptidoglycan turnover"/>
    <property type="evidence" value="ECO:0007669"/>
    <property type="project" value="TreeGrafter"/>
</dbReference>
<evidence type="ECO:0000256" key="12">
    <source>
        <dbReference type="HAMAP-Rule" id="MF_00068"/>
    </source>
</evidence>
<evidence type="ECO:0000313" key="15">
    <source>
        <dbReference type="EMBL" id="PJE97379.1"/>
    </source>
</evidence>
<dbReference type="InterPro" id="IPR046348">
    <property type="entry name" value="SIS_dom_sf"/>
</dbReference>
<comment type="caution">
    <text evidence="15">The sequence shown here is derived from an EMBL/GenBank/DDBJ whole genome shotgun (WGS) entry which is preliminary data.</text>
</comment>
<dbReference type="InterPro" id="IPR040190">
    <property type="entry name" value="MURQ/GCKR"/>
</dbReference>
<dbReference type="PROSITE" id="PS51464">
    <property type="entry name" value="SIS"/>
    <property type="match status" value="1"/>
</dbReference>
<comment type="catalytic activity">
    <reaction evidence="4 12">
        <text>N-acetyl-D-muramate 6-phosphate + H2O = N-acetyl-D-glucosamine 6-phosphate + (R)-lactate</text>
        <dbReference type="Rhea" id="RHEA:26410"/>
        <dbReference type="ChEBI" id="CHEBI:15377"/>
        <dbReference type="ChEBI" id="CHEBI:16004"/>
        <dbReference type="ChEBI" id="CHEBI:57513"/>
        <dbReference type="ChEBI" id="CHEBI:58722"/>
        <dbReference type="EC" id="4.2.1.126"/>
    </reaction>
</comment>
<accession>A0A2M8LZL8</accession>
<comment type="function">
    <text evidence="12">Specifically catalyzes the cleavage of the D-lactyl ether substituent of MurNAc 6-phosphate, producing GlcNAc 6-phosphate and D-lactate.</text>
</comment>
<dbReference type="CDD" id="cd05007">
    <property type="entry name" value="SIS_Etherase"/>
    <property type="match status" value="1"/>
</dbReference>